<dbReference type="EMBL" id="CP055156">
    <property type="protein sequence ID" value="QNF35183.1"/>
    <property type="molecule type" value="Genomic_DNA"/>
</dbReference>
<dbReference type="InterPro" id="IPR002035">
    <property type="entry name" value="VWF_A"/>
</dbReference>
<dbReference type="InterPro" id="IPR026444">
    <property type="entry name" value="Secre_tail"/>
</dbReference>
<evidence type="ECO:0000256" key="1">
    <source>
        <dbReference type="SAM" id="MobiDB-lite"/>
    </source>
</evidence>
<dbReference type="InterPro" id="IPR036465">
    <property type="entry name" value="vWFA_dom_sf"/>
</dbReference>
<dbReference type="InterPro" id="IPR016134">
    <property type="entry name" value="Dockerin_dom"/>
</dbReference>
<feature type="domain" description="Dockerin" evidence="3">
    <location>
        <begin position="1045"/>
        <end position="1117"/>
    </location>
</feature>
<feature type="region of interest" description="Disordered" evidence="1">
    <location>
        <begin position="748"/>
        <end position="797"/>
    </location>
</feature>
<dbReference type="Proteomes" id="UP000515237">
    <property type="component" value="Chromosome"/>
</dbReference>
<dbReference type="Pfam" id="PF00092">
    <property type="entry name" value="VWA"/>
    <property type="match status" value="1"/>
</dbReference>
<dbReference type="SMART" id="SM00327">
    <property type="entry name" value="VWA"/>
    <property type="match status" value="1"/>
</dbReference>
<dbReference type="InterPro" id="IPR002105">
    <property type="entry name" value="Dockerin_1_rpt"/>
</dbReference>
<proteinExistence type="predicted"/>
<dbReference type="InterPro" id="IPR036439">
    <property type="entry name" value="Dockerin_dom_sf"/>
</dbReference>
<organism evidence="4 5">
    <name type="scientific">Adhaeribacter swui</name>
    <dbReference type="NCBI Taxonomy" id="2086471"/>
    <lineage>
        <taxon>Bacteria</taxon>
        <taxon>Pseudomonadati</taxon>
        <taxon>Bacteroidota</taxon>
        <taxon>Cytophagia</taxon>
        <taxon>Cytophagales</taxon>
        <taxon>Hymenobacteraceae</taxon>
        <taxon>Adhaeribacter</taxon>
    </lineage>
</organism>
<dbReference type="PANTHER" id="PTHR10579:SF43">
    <property type="entry name" value="ZINC FINGER (C3HC4-TYPE RING FINGER) FAMILY PROTEIN"/>
    <property type="match status" value="1"/>
</dbReference>
<dbReference type="PROSITE" id="PS51766">
    <property type="entry name" value="DOCKERIN"/>
    <property type="match status" value="1"/>
</dbReference>
<feature type="domain" description="VWFA" evidence="2">
    <location>
        <begin position="320"/>
        <end position="496"/>
    </location>
</feature>
<gene>
    <name evidence="4" type="ORF">HUW51_21595</name>
</gene>
<accession>A0A7G7GDE9</accession>
<dbReference type="KEGG" id="aswu:HUW51_21595"/>
<dbReference type="Gene3D" id="3.40.50.410">
    <property type="entry name" value="von Willebrand factor, type A domain"/>
    <property type="match status" value="1"/>
</dbReference>
<evidence type="ECO:0000259" key="2">
    <source>
        <dbReference type="PROSITE" id="PS50234"/>
    </source>
</evidence>
<feature type="compositionally biased region" description="Basic and acidic residues" evidence="1">
    <location>
        <begin position="755"/>
        <end position="775"/>
    </location>
</feature>
<dbReference type="InterPro" id="IPR051266">
    <property type="entry name" value="CLCR"/>
</dbReference>
<dbReference type="RefSeq" id="WP_185271674.1">
    <property type="nucleotide sequence ID" value="NZ_CP055156.1"/>
</dbReference>
<dbReference type="Pfam" id="PF00404">
    <property type="entry name" value="Dockerin_1"/>
    <property type="match status" value="1"/>
</dbReference>
<sequence>MKIFPYLFKNLEWRVFFKKFTFSVSTFFLYRSLHFFFKFLIFLIGSFFITQQTWAGDGRIVVAPSNSFGIRGVMNFSVNYRYLPTPADITRLRRAIEGASDIICDATDGQIVFGTVTITAGGTNDDRADVWILPQNGRSGVSFFLNGSGLGTLGSHIDLYQGGIDGGVLAHELGHLAFGLGDEYDEQCRWGGPCGIGPAFDPGTIDARNNTLMQQSGIDQTEFTVAANHDLLRGDGTPCVNNNCSGMAVDCSTCQGYNGTTNRFETTQHTQMHGGNSEWQIIANNYPALGLVIPALPVAAQPSNCRAYLNIIETVNASDLVCLVMDRSGSMQERDAGDGTRMEFAKAAARAFVDVSLGLGNNYQLGLVSFSDAATVDQPVQLLTSASATTIKNSINALNASGNTAIGDGLISGAFEMIGKTGSNPTLFLLSDGQNNRGTNPQDVIPVLRSRNIRTFTIPVGNGADRPLLSNIASTTGGRMLDAPTGDELPPIYMELAAIHSGNSLVLPRNEFSLYGQIIIGAPKPADKPQGALVESQNYPVNVEADAQGLIVFLSNRNPTVKNWFPTFTITGPDGSVITPRDQPFIGTDTYYQIIRIPKPAPGQWNIKLESATGQATFGHVLAFVQNPSPDLHVDAFPKVVTPSEKVTISAMAAYGAEIEDGVEYSGFVLRPDSSYSPITFTKNPFTRKVSATFDDYNGRGIYQATIQTVVSGGAKLFQGERIFPGTPDPGITVPYFTRTATASFFLNSPNFPPDHSEDSDKDGIPNNVEDRFPDVDNDGIPNSLDEDSDNDDIPDKVESVGDLNQNGIPDFVDPNNATNCPDNQSGLKIGKITLQRPTCGQANGSIQIAVTGGRGKYTYKWSHLTNLNEPIAGKLPDGIYSIIVTDEAGCSASSIFNLLQDCSKNVVVQNNCPDKVVQGCKWNFRLKVDVRKSAAPHNLLGSFTGKLSWDPAQLEAVGTASLLNKYKGYVRLDKAAGTLSFNGANSTGMAGIVDILSTDFITKAKAGEKISLKAEFSVMAAAKTYADLTSKMLISICEPTVSKGGGVLGDVNEDTKVNSTDGLIVLSYDAGKAVPKAVKTRIDQGFGDVNLDKKTNSTDGLIILDYELRNNSKFPVGTPFCPADTKARLAQTLNQGKVLISANGSVNKTDESMMEVPVIVDMSPTGEALGSFTAAVTWNTAALELISISGGESQGFADPIVNQDELKAGKLMVVNANPAGAKGAVHIFTLQFKKRSLLSEKDLILNFTSLASAYNFTDLTANVQAQVKITDEALDNDFEVAPNPFNQATLVQYRVKTTTQVDISVFNAAGEKIITLVKGRVKAGQHTYRWDTSAGNVMPGMYILKMQAGKDNLTKKVIYYK</sequence>
<evidence type="ECO:0000313" key="4">
    <source>
        <dbReference type="EMBL" id="QNF35183.1"/>
    </source>
</evidence>
<dbReference type="PANTHER" id="PTHR10579">
    <property type="entry name" value="CALCIUM-ACTIVATED CHLORIDE CHANNEL REGULATOR"/>
    <property type="match status" value="1"/>
</dbReference>
<reference evidence="4 5" key="1">
    <citation type="journal article" date="2018" name="Int. J. Syst. Evol. Microbiol.">
        <title>Adhaeribacter swui sp. nov., isolated from wet mud.</title>
        <authorList>
            <person name="Kim D.U."/>
            <person name="Kim K.W."/>
            <person name="Kang M.S."/>
            <person name="Kim J.Y."/>
            <person name="Jang J.H."/>
            <person name="Kim M.K."/>
        </authorList>
    </citation>
    <scope>NUCLEOTIDE SEQUENCE [LARGE SCALE GENOMIC DNA]</scope>
    <source>
        <strain evidence="4 5">KCTC 52873</strain>
    </source>
</reference>
<evidence type="ECO:0000313" key="5">
    <source>
        <dbReference type="Proteomes" id="UP000515237"/>
    </source>
</evidence>
<dbReference type="SUPFAM" id="SSF63446">
    <property type="entry name" value="Type I dockerin domain"/>
    <property type="match status" value="1"/>
</dbReference>
<dbReference type="Gene3D" id="1.10.1330.10">
    <property type="entry name" value="Dockerin domain"/>
    <property type="match status" value="1"/>
</dbReference>
<dbReference type="GO" id="GO:0004553">
    <property type="term" value="F:hydrolase activity, hydrolyzing O-glycosyl compounds"/>
    <property type="evidence" value="ECO:0007669"/>
    <property type="project" value="InterPro"/>
</dbReference>
<dbReference type="InterPro" id="IPR025667">
    <property type="entry name" value="SprB_repeat"/>
</dbReference>
<dbReference type="NCBIfam" id="TIGR04183">
    <property type="entry name" value="Por_Secre_tail"/>
    <property type="match status" value="1"/>
</dbReference>
<dbReference type="GO" id="GO:0000272">
    <property type="term" value="P:polysaccharide catabolic process"/>
    <property type="evidence" value="ECO:0007669"/>
    <property type="project" value="InterPro"/>
</dbReference>
<protein>
    <submittedName>
        <fullName evidence="4">VWA domain-containing protein</fullName>
    </submittedName>
</protein>
<dbReference type="Pfam" id="PF13573">
    <property type="entry name" value="SprB"/>
    <property type="match status" value="1"/>
</dbReference>
<dbReference type="Gene3D" id="2.60.40.4070">
    <property type="match status" value="1"/>
</dbReference>
<evidence type="ECO:0000259" key="3">
    <source>
        <dbReference type="PROSITE" id="PS51766"/>
    </source>
</evidence>
<dbReference type="SUPFAM" id="SSF53300">
    <property type="entry name" value="vWA-like"/>
    <property type="match status" value="1"/>
</dbReference>
<keyword evidence="5" id="KW-1185">Reference proteome</keyword>
<dbReference type="Pfam" id="PF18962">
    <property type="entry name" value="Por_Secre_tail"/>
    <property type="match status" value="1"/>
</dbReference>
<name>A0A7G7GDE9_9BACT</name>
<dbReference type="CDD" id="cd00198">
    <property type="entry name" value="vWFA"/>
    <property type="match status" value="1"/>
</dbReference>
<dbReference type="SUPFAM" id="SSF55486">
    <property type="entry name" value="Metalloproteases ('zincins'), catalytic domain"/>
    <property type="match status" value="1"/>
</dbReference>
<dbReference type="PROSITE" id="PS50234">
    <property type="entry name" value="VWFA"/>
    <property type="match status" value="1"/>
</dbReference>